<evidence type="ECO:0000313" key="2">
    <source>
        <dbReference type="Proteomes" id="UP000683310"/>
    </source>
</evidence>
<sequence>MIEVPRHGIDAKSIREVDEGSVAPVVYRSRRPVRPDGPNFSRSMDGVLLATMLLPDPAALRSRTWYFAHSTEQTVTRRFRSDGIESGFDRHDKVAGWRAAFWWTLIARDAEAINELVDYPIERLREYGDGAFDDFQYEWVRLLQTAWRFGPKSVYEAAWALDMTSRMGAQGVTDLLFRPAVEVFIRLADGDSEGFDRELNHALRRHRAFFDNDVWRNDPEGVFSLPLLGLACWARDLGYRTAIRSEYLPAGFIDRPDWMFSPELSDELARLAAAKARLADTDADRTS</sequence>
<dbReference type="EMBL" id="CP074371">
    <property type="protein sequence ID" value="QVI24029.1"/>
    <property type="molecule type" value="Genomic_DNA"/>
</dbReference>
<organism evidence="1 2">
    <name type="scientific">Nocardia tengchongensis</name>
    <dbReference type="NCBI Taxonomy" id="2055889"/>
    <lineage>
        <taxon>Bacteria</taxon>
        <taxon>Bacillati</taxon>
        <taxon>Actinomycetota</taxon>
        <taxon>Actinomycetes</taxon>
        <taxon>Mycobacteriales</taxon>
        <taxon>Nocardiaceae</taxon>
        <taxon>Nocardia</taxon>
    </lineage>
</organism>
<evidence type="ECO:0000313" key="1">
    <source>
        <dbReference type="EMBL" id="QVI24029.1"/>
    </source>
</evidence>
<keyword evidence="2" id="KW-1185">Reference proteome</keyword>
<gene>
    <name evidence="1" type="ORF">KHQ06_15300</name>
</gene>
<accession>A0ABX8CX14</accession>
<proteinExistence type="predicted"/>
<dbReference type="Proteomes" id="UP000683310">
    <property type="component" value="Chromosome"/>
</dbReference>
<reference evidence="1 2" key="1">
    <citation type="submission" date="2021-04" db="EMBL/GenBank/DDBJ databases">
        <title>Nocardia tengchongensis.</title>
        <authorList>
            <person name="Zhuang k."/>
            <person name="Ran Y."/>
            <person name="Li W."/>
        </authorList>
    </citation>
    <scope>NUCLEOTIDE SEQUENCE [LARGE SCALE GENOMIC DNA]</scope>
    <source>
        <strain evidence="1 2">CFH S0057</strain>
    </source>
</reference>
<dbReference type="InterPro" id="IPR029074">
    <property type="entry name" value="Imm49"/>
</dbReference>
<name>A0ABX8CX14_9NOCA</name>
<protein>
    <submittedName>
        <fullName evidence="1">Immunity 49 family protein</fullName>
    </submittedName>
</protein>
<dbReference type="Pfam" id="PF15575">
    <property type="entry name" value="Imm49"/>
    <property type="match status" value="1"/>
</dbReference>